<dbReference type="Pfam" id="PF13454">
    <property type="entry name" value="NAD_binding_9"/>
    <property type="match status" value="1"/>
</dbReference>
<name>A0A1M5LVF2_9GAMM</name>
<keyword evidence="3" id="KW-1185">Reference proteome</keyword>
<dbReference type="PANTHER" id="PTHR40254">
    <property type="entry name" value="BLR0577 PROTEIN"/>
    <property type="match status" value="1"/>
</dbReference>
<dbReference type="RefSeq" id="WP_072895051.1">
    <property type="nucleotide sequence ID" value="NZ_FQWZ01000002.1"/>
</dbReference>
<accession>A0A1M5LVF2</accession>
<gene>
    <name evidence="2" type="ORF">SAMN04488068_1115</name>
</gene>
<proteinExistence type="predicted"/>
<feature type="domain" description="FAD-dependent urate hydroxylase HpyO/Asp monooxygenase CreE-like FAD/NAD(P)-binding" evidence="1">
    <location>
        <begin position="5"/>
        <end position="152"/>
    </location>
</feature>
<reference evidence="2 3" key="1">
    <citation type="submission" date="2016-11" db="EMBL/GenBank/DDBJ databases">
        <authorList>
            <person name="Jaros S."/>
            <person name="Januszkiewicz K."/>
            <person name="Wedrychowicz H."/>
        </authorList>
    </citation>
    <scope>NUCLEOTIDE SEQUENCE [LARGE SCALE GENOMIC DNA]</scope>
    <source>
        <strain evidence="2 3">CGMCC 1.7049</strain>
    </source>
</reference>
<dbReference type="AlphaFoldDB" id="A0A1M5LVF2"/>
<dbReference type="OrthoDB" id="101972at2"/>
<evidence type="ECO:0000313" key="2">
    <source>
        <dbReference type="EMBL" id="SHG69027.1"/>
    </source>
</evidence>
<organism evidence="2 3">
    <name type="scientific">Hydrocarboniphaga daqingensis</name>
    <dbReference type="NCBI Taxonomy" id="490188"/>
    <lineage>
        <taxon>Bacteria</taxon>
        <taxon>Pseudomonadati</taxon>
        <taxon>Pseudomonadota</taxon>
        <taxon>Gammaproteobacteria</taxon>
        <taxon>Nevskiales</taxon>
        <taxon>Nevskiaceae</taxon>
        <taxon>Hydrocarboniphaga</taxon>
    </lineage>
</organism>
<dbReference type="Proteomes" id="UP000199758">
    <property type="component" value="Unassembled WGS sequence"/>
</dbReference>
<dbReference type="InterPro" id="IPR038732">
    <property type="entry name" value="HpyO/CreE_NAD-binding"/>
</dbReference>
<dbReference type="EMBL" id="FQWZ01000002">
    <property type="protein sequence ID" value="SHG69027.1"/>
    <property type="molecule type" value="Genomic_DNA"/>
</dbReference>
<protein>
    <submittedName>
        <fullName evidence="2">Uncharacterized NAD(P)/FAD-binding protein YdhS</fullName>
    </submittedName>
</protein>
<dbReference type="SUPFAM" id="SSF51905">
    <property type="entry name" value="FAD/NAD(P)-binding domain"/>
    <property type="match status" value="1"/>
</dbReference>
<evidence type="ECO:0000259" key="1">
    <source>
        <dbReference type="Pfam" id="PF13454"/>
    </source>
</evidence>
<dbReference type="InterPro" id="IPR036188">
    <property type="entry name" value="FAD/NAD-bd_sf"/>
</dbReference>
<dbReference type="Gene3D" id="3.50.50.60">
    <property type="entry name" value="FAD/NAD(P)-binding domain"/>
    <property type="match status" value="2"/>
</dbReference>
<dbReference type="InterPro" id="IPR052189">
    <property type="entry name" value="L-asp_N-monooxygenase_NS-form"/>
</dbReference>
<dbReference type="PANTHER" id="PTHR40254:SF1">
    <property type="entry name" value="BLR0577 PROTEIN"/>
    <property type="match status" value="1"/>
</dbReference>
<evidence type="ECO:0000313" key="3">
    <source>
        <dbReference type="Proteomes" id="UP000199758"/>
    </source>
</evidence>
<dbReference type="STRING" id="490188.SAMN04488068_1115"/>
<sequence length="470" mass="51929">MKTVVIIGAGFCGAVTAAQLLRGTTEPINVVLLNRSGLMARGLAYGTRTDEHVLNVPAGRMSAFPDDEDSFLRYAQRFDADVSANSFVSRRLFGDYLEWITREAARRAPAGSRYRPIVGDVEQIQPLAAGARVRLAGGQQIEADRVVLALGNFAPADPRVETGSGDFYGSPRYVRDPWRADALWVARPDEPVFLIGTGLTMLDTLLSLRARGHHAPIHALSRRGLLPQAHRELEIRPVYTTGLPQRLPATPNVHDWLHALRHELELARTEDVDWRDIIGGLRGATPALWKSLSLRERQRFLRHLRTFWDTHRHRCAPALGRLLDAERADGSLSIHAGRVVGYDETQDGVEVLWRPRGSNRIERTAAGTVINCTGPESDTRSVREPLIAQLRDAGLLTPDELGLGLIVDHEYRLVDRQGHSSTTLHYVGPFLRAQLWEATAVPELRRHVSALAGVLLRSLTTAPTAVAALA</sequence>